<comment type="caution">
    <text evidence="5">The sequence shown here is derived from an EMBL/GenBank/DDBJ whole genome shotgun (WGS) entry which is preliminary data.</text>
</comment>
<dbReference type="Proteomes" id="UP000663851">
    <property type="component" value="Unassembled WGS sequence"/>
</dbReference>
<dbReference type="Proteomes" id="UP000663848">
    <property type="component" value="Unassembled WGS sequence"/>
</dbReference>
<accession>A0A820K3V7</accession>
<evidence type="ECO:0000313" key="3">
    <source>
        <dbReference type="EMBL" id="CAF3487321.1"/>
    </source>
</evidence>
<dbReference type="EMBL" id="CAJNYU010001838">
    <property type="protein sequence ID" value="CAF3473199.1"/>
    <property type="molecule type" value="Genomic_DNA"/>
</dbReference>
<evidence type="ECO:0000313" key="7">
    <source>
        <dbReference type="EMBL" id="CAF4514301.1"/>
    </source>
</evidence>
<evidence type="ECO:0000313" key="2">
    <source>
        <dbReference type="EMBL" id="CAF3473199.1"/>
    </source>
</evidence>
<dbReference type="AlphaFoldDB" id="A0A820K3V7"/>
<sequence>MGKKQLTTTAFSEPAVNTATNTTAQAGDARRALENFLVIWLDANLDESKEDYKKLIEHLRENAVTVTTFTDVDQCVDFLSDIQDEKIFMIVSGTLGQYLIPEIQACPQLKSIYVFCDNQSIHEPWAKTISKVKGVYTQIEQIGETLQTDCKHCDRSMISISFRGIDPLFMYTQLLKEALLEIDDHDTKSIKELADYCRIQKAASELTLEKLEKEYRNHTSIWWYTGPYFIYSMLNHGLRLMDVEVILKLGFFIRHLHQYRKYSETTQTCCMTCVAFFMIESYIRMIELWLLL</sequence>
<dbReference type="EMBL" id="CAJNYD010003251">
    <property type="protein sequence ID" value="CAF3487321.1"/>
    <property type="molecule type" value="Genomic_DNA"/>
</dbReference>
<gene>
    <name evidence="2" type="ORF">FME351_LOCUS14979</name>
    <name evidence="4" type="ORF">GRG538_LOCUS28378</name>
    <name evidence="5" type="ORF">HFQ381_LOCUS15775</name>
    <name evidence="3" type="ORF">LUA448_LOCUS24418</name>
    <name evidence="8" type="ORF">QYT958_LOCUS6908</name>
    <name evidence="1" type="ORF">TIS948_LOCUS29439</name>
    <name evidence="7" type="ORF">TSG867_LOCUS22093</name>
    <name evidence="6" type="ORF">UJA718_LOCUS15191</name>
</gene>
<dbReference type="EMBL" id="CAJOBR010000636">
    <property type="protein sequence ID" value="CAF4531337.1"/>
    <property type="molecule type" value="Genomic_DNA"/>
</dbReference>
<protein>
    <submittedName>
        <fullName evidence="5">Uncharacterized protein</fullName>
    </submittedName>
</protein>
<evidence type="ECO:0000313" key="10">
    <source>
        <dbReference type="Proteomes" id="UP000663873"/>
    </source>
</evidence>
<dbReference type="Proteomes" id="UP000663833">
    <property type="component" value="Unassembled WGS sequence"/>
</dbReference>
<dbReference type="Proteomes" id="UP000663872">
    <property type="component" value="Unassembled WGS sequence"/>
</dbReference>
<dbReference type="Proteomes" id="UP000663862">
    <property type="component" value="Unassembled WGS sequence"/>
</dbReference>
<reference evidence="5" key="1">
    <citation type="submission" date="2021-02" db="EMBL/GenBank/DDBJ databases">
        <authorList>
            <person name="Nowell W R."/>
        </authorList>
    </citation>
    <scope>NUCLEOTIDE SEQUENCE</scope>
</reference>
<dbReference type="EMBL" id="CAJOBO010001086">
    <property type="protein sequence ID" value="CAF4335919.1"/>
    <property type="molecule type" value="Genomic_DNA"/>
</dbReference>
<keyword evidence="10" id="KW-1185">Reference proteome</keyword>
<dbReference type="Proteomes" id="UP000663873">
    <property type="component" value="Unassembled WGS sequence"/>
</dbReference>
<dbReference type="EMBL" id="CAJNYT010004928">
    <property type="protein sequence ID" value="CAF3701555.1"/>
    <property type="molecule type" value="Genomic_DNA"/>
</dbReference>
<evidence type="ECO:0000313" key="4">
    <source>
        <dbReference type="EMBL" id="CAF3701555.1"/>
    </source>
</evidence>
<dbReference type="EMBL" id="CAJOBQ010001769">
    <property type="protein sequence ID" value="CAF4514301.1"/>
    <property type="molecule type" value="Genomic_DNA"/>
</dbReference>
<evidence type="ECO:0000313" key="5">
    <source>
        <dbReference type="EMBL" id="CAF4335919.1"/>
    </source>
</evidence>
<dbReference type="OrthoDB" id="10044986at2759"/>
<name>A0A820K3V7_9BILA</name>
<evidence type="ECO:0000313" key="9">
    <source>
        <dbReference type="Proteomes" id="UP000663851"/>
    </source>
</evidence>
<dbReference type="EMBL" id="CAJNXB010005346">
    <property type="protein sequence ID" value="CAF3420664.1"/>
    <property type="molecule type" value="Genomic_DNA"/>
</dbReference>
<organism evidence="5 9">
    <name type="scientific">Rotaria socialis</name>
    <dbReference type="NCBI Taxonomy" id="392032"/>
    <lineage>
        <taxon>Eukaryota</taxon>
        <taxon>Metazoa</taxon>
        <taxon>Spiralia</taxon>
        <taxon>Gnathifera</taxon>
        <taxon>Rotifera</taxon>
        <taxon>Eurotatoria</taxon>
        <taxon>Bdelloidea</taxon>
        <taxon>Philodinida</taxon>
        <taxon>Philodinidae</taxon>
        <taxon>Rotaria</taxon>
    </lineage>
</organism>
<evidence type="ECO:0000313" key="1">
    <source>
        <dbReference type="EMBL" id="CAF3420664.1"/>
    </source>
</evidence>
<evidence type="ECO:0000313" key="6">
    <source>
        <dbReference type="EMBL" id="CAF4341785.1"/>
    </source>
</evidence>
<dbReference type="Proteomes" id="UP000663825">
    <property type="component" value="Unassembled WGS sequence"/>
</dbReference>
<evidence type="ECO:0000313" key="8">
    <source>
        <dbReference type="EMBL" id="CAF4531337.1"/>
    </source>
</evidence>
<dbReference type="EMBL" id="CAJOBP010002217">
    <property type="protein sequence ID" value="CAF4341785.1"/>
    <property type="molecule type" value="Genomic_DNA"/>
</dbReference>
<dbReference type="Proteomes" id="UP000663869">
    <property type="component" value="Unassembled WGS sequence"/>
</dbReference>
<proteinExistence type="predicted"/>